<feature type="compositionally biased region" description="Polar residues" evidence="1">
    <location>
        <begin position="328"/>
        <end position="341"/>
    </location>
</feature>
<feature type="region of interest" description="Disordered" evidence="1">
    <location>
        <begin position="702"/>
        <end position="730"/>
    </location>
</feature>
<dbReference type="AlphaFoldDB" id="A0AAV0BIR2"/>
<feature type="region of interest" description="Disordered" evidence="1">
    <location>
        <begin position="534"/>
        <end position="554"/>
    </location>
</feature>
<feature type="region of interest" description="Disordered" evidence="1">
    <location>
        <begin position="164"/>
        <end position="223"/>
    </location>
</feature>
<feature type="region of interest" description="Disordered" evidence="1">
    <location>
        <begin position="292"/>
        <end position="361"/>
    </location>
</feature>
<evidence type="ECO:0000313" key="2">
    <source>
        <dbReference type="EMBL" id="CAH7687164.1"/>
    </source>
</evidence>
<evidence type="ECO:0000256" key="1">
    <source>
        <dbReference type="SAM" id="MobiDB-lite"/>
    </source>
</evidence>
<dbReference type="Proteomes" id="UP001153365">
    <property type="component" value="Unassembled WGS sequence"/>
</dbReference>
<feature type="non-terminal residue" evidence="2">
    <location>
        <position position="1"/>
    </location>
</feature>
<name>A0AAV0BIR2_PHAPC</name>
<feature type="compositionally biased region" description="Basic and acidic residues" evidence="1">
    <location>
        <begin position="713"/>
        <end position="728"/>
    </location>
</feature>
<feature type="compositionally biased region" description="Polar residues" evidence="1">
    <location>
        <begin position="206"/>
        <end position="215"/>
    </location>
</feature>
<accession>A0AAV0BIR2</accession>
<comment type="caution">
    <text evidence="2">The sequence shown here is derived from an EMBL/GenBank/DDBJ whole genome shotgun (WGS) entry which is preliminary data.</text>
</comment>
<feature type="region of interest" description="Disordered" evidence="1">
    <location>
        <begin position="36"/>
        <end position="82"/>
    </location>
</feature>
<feature type="compositionally biased region" description="Low complexity" evidence="1">
    <location>
        <begin position="292"/>
        <end position="305"/>
    </location>
</feature>
<reference evidence="2" key="1">
    <citation type="submission" date="2022-06" db="EMBL/GenBank/DDBJ databases">
        <authorList>
            <consortium name="SYNGENTA / RWTH Aachen University"/>
        </authorList>
    </citation>
    <scope>NUCLEOTIDE SEQUENCE</scope>
</reference>
<feature type="compositionally biased region" description="Low complexity" evidence="1">
    <location>
        <begin position="36"/>
        <end position="54"/>
    </location>
</feature>
<feature type="compositionally biased region" description="Low complexity" evidence="1">
    <location>
        <begin position="315"/>
        <end position="327"/>
    </location>
</feature>
<protein>
    <submittedName>
        <fullName evidence="2">Expressed protein</fullName>
    </submittedName>
</protein>
<gene>
    <name evidence="2" type="ORF">PPACK8108_LOCUS21901</name>
</gene>
<feature type="region of interest" description="Disordered" evidence="1">
    <location>
        <begin position="1"/>
        <end position="23"/>
    </location>
</feature>
<keyword evidence="3" id="KW-1185">Reference proteome</keyword>
<feature type="compositionally biased region" description="Polar residues" evidence="1">
    <location>
        <begin position="541"/>
        <end position="554"/>
    </location>
</feature>
<evidence type="ECO:0000313" key="3">
    <source>
        <dbReference type="Proteomes" id="UP001153365"/>
    </source>
</evidence>
<proteinExistence type="predicted"/>
<dbReference type="EMBL" id="CALTRL010005838">
    <property type="protein sequence ID" value="CAH7687164.1"/>
    <property type="molecule type" value="Genomic_DNA"/>
</dbReference>
<organism evidence="2 3">
    <name type="scientific">Phakopsora pachyrhizi</name>
    <name type="common">Asian soybean rust disease fungus</name>
    <dbReference type="NCBI Taxonomy" id="170000"/>
    <lineage>
        <taxon>Eukaryota</taxon>
        <taxon>Fungi</taxon>
        <taxon>Dikarya</taxon>
        <taxon>Basidiomycota</taxon>
        <taxon>Pucciniomycotina</taxon>
        <taxon>Pucciniomycetes</taxon>
        <taxon>Pucciniales</taxon>
        <taxon>Phakopsoraceae</taxon>
        <taxon>Phakopsora</taxon>
    </lineage>
</organism>
<feature type="compositionally biased region" description="Low complexity" evidence="1">
    <location>
        <begin position="72"/>
        <end position="82"/>
    </location>
</feature>
<sequence>PTSMAPPSELHPVPHPQSGSHFSTIRTLRSKLFNNSSSILPHSSSSPVVSSAAPQPTPSYNVRHHQPHESGNPISISHHHNSPIISKPLSAYEDSEIQIRRQQSFNLSNESRRPQLVSEIQSDPIFNQQHQSSNTRLRLKKLNQSPSILCTTPQQGPRLTRIIPNLNNNHSSSRSISSSLTSPTSSISACGEPQPLSPNLLVPSNGHYSNSSRPIQQLHIPPAHGGTIAPITVKAYPKLPQLGSKTPFQAPSSSLTYRPQEQFKLALPPHQSHKPLDINLSIETLSSSVLSLNSSPEESLPPNSSHNLDHHHQTPPSSSESSSIPQSVINEHNSDTTLNDASSTSTSFTSPSPTSLDSSSAPECLATKNYQSKNTPALLSKSVSRPESLLIIPSQYNESGLIQNPSYLSSSRLISTSSLTSPIRLSTTERLEHRSPSENVELVNSDIKKLSLGPLPKLAQEHSFSDLYTFFSNLNCGTIDCTSPRSINPKSNLSALLKEQAPIPTKSLVQPFDLQPLDVSRISLENIIQDHRSSEAAGKNSVVQDQGFQQDDNQSTTCVPSQLLVSNCLPPSETSFKLKLPLTKVSKNNILEQNVVGTDETTIKVNVEPGNVEIAEAMKLIAKLQSQVDELRSKSENDSFSNDKPSFTSEVFRGMPLAVDLGAKSAKLDESSTAKPNESAQLLGAKDNGLENLSSLDEELRPTPQLTGAWPVAHDDSRRNSSGRKTEAQRSVIPLERTIKKLLIITTTFSSIYELAKEID</sequence>
<feature type="compositionally biased region" description="Low complexity" evidence="1">
    <location>
        <begin position="342"/>
        <end position="360"/>
    </location>
</feature>
<feature type="compositionally biased region" description="Low complexity" evidence="1">
    <location>
        <begin position="164"/>
        <end position="188"/>
    </location>
</feature>